<name>A0A843UA15_COLES</name>
<feature type="transmembrane region" description="Helical" evidence="2">
    <location>
        <begin position="404"/>
        <end position="425"/>
    </location>
</feature>
<keyword evidence="2" id="KW-1133">Transmembrane helix</keyword>
<reference evidence="3" key="1">
    <citation type="submission" date="2017-07" db="EMBL/GenBank/DDBJ databases">
        <title>Taro Niue Genome Assembly and Annotation.</title>
        <authorList>
            <person name="Atibalentja N."/>
            <person name="Keating K."/>
            <person name="Fields C.J."/>
        </authorList>
    </citation>
    <scope>NUCLEOTIDE SEQUENCE</scope>
    <source>
        <strain evidence="3">Niue_2</strain>
        <tissue evidence="3">Leaf</tissue>
    </source>
</reference>
<evidence type="ECO:0000313" key="4">
    <source>
        <dbReference type="Proteomes" id="UP000652761"/>
    </source>
</evidence>
<gene>
    <name evidence="3" type="ORF">Taro_012873</name>
</gene>
<evidence type="ECO:0000256" key="1">
    <source>
        <dbReference type="SAM" id="MobiDB-lite"/>
    </source>
</evidence>
<feature type="transmembrane region" description="Helical" evidence="2">
    <location>
        <begin position="506"/>
        <end position="528"/>
    </location>
</feature>
<dbReference type="EMBL" id="NMUH01000507">
    <property type="protein sequence ID" value="MQL80438.1"/>
    <property type="molecule type" value="Genomic_DNA"/>
</dbReference>
<evidence type="ECO:0000256" key="2">
    <source>
        <dbReference type="SAM" id="Phobius"/>
    </source>
</evidence>
<feature type="transmembrane region" description="Helical" evidence="2">
    <location>
        <begin position="327"/>
        <end position="345"/>
    </location>
</feature>
<feature type="transmembrane region" description="Helical" evidence="2">
    <location>
        <begin position="352"/>
        <end position="370"/>
    </location>
</feature>
<accession>A0A843UA15</accession>
<sequence length="792" mass="86149">MVHGVTCSFYTLYGDPTAIKELKHQQTREGVTTVLPVATAIQVATGGRVAFSVCRLSEWQAWQGDLSGCRGAQGGHVLVAESFPLRRSGGSGLAERRRFVRSGGASPWERGGGGKLFVKDPLVVAFVGNHGMWIPPVDLPADVATAERVATSEEVSPRSDATLSRRGRAVCADVGRWPFWRLFPEGVLCVPVPAGLPRVPVSEGVAPGGGRAQVSDLEQKGKTVGQQREPEEGEEEGEEGEEFVAAAVLIQKEIQPKLGAIVIQRFGAVVLWFGALVLWSRCAHVLLLPHVFDSAVSEGVVFGLTRFLMLWLVLPGFSLLALVEVRFPQSCVVIVSGCCGVALWVEVHRLAAVFWWCFPELFVVVLLVAIALPSRLRTVLACFCQLLCYLRVEDREVGFISRTLWALPDGGLVSAMGVWLVVLLWKCHSRLLWRVLLVIRVVSAVGATVLHLAKFWCLWWHHVLVPEWFVFVLSGTLVHCVALWVAPGVEFSASGTLRAGRALWLYRYRCGVAALPCLVADVLSCLALPTSDVFLGFVSARLRGFRLAVSVVLVGLVRVAPEELSTSVCVLCAIVVRPVSCRMSGLALPCGRVMVVTTGKSRCDLVVPWHLLLFSDRCRDGAARRDSHPGRDRWSRRILVAPGQRVATRVSLFGLLEGVCHLSEWQAWQGDLSGCRGAQSGRVLVAVWAAVAIQLVSRHPTPSRSGGYRLKALAERRRFVRRGGASPWERGGGGKLFVKAPLGFVVAFVGDHGIWMPSVGLPADVATAERVSTSEEASPRFNATLSRHGWPS</sequence>
<feature type="transmembrane region" description="Helical" evidence="2">
    <location>
        <begin position="431"/>
        <end position="453"/>
    </location>
</feature>
<feature type="region of interest" description="Disordered" evidence="1">
    <location>
        <begin position="206"/>
        <end position="239"/>
    </location>
</feature>
<comment type="caution">
    <text evidence="3">The sequence shown here is derived from an EMBL/GenBank/DDBJ whole genome shotgun (WGS) entry which is preliminary data.</text>
</comment>
<protein>
    <submittedName>
        <fullName evidence="3">Uncharacterized protein</fullName>
    </submittedName>
</protein>
<feature type="transmembrane region" description="Helical" evidence="2">
    <location>
        <begin position="266"/>
        <end position="288"/>
    </location>
</feature>
<keyword evidence="2" id="KW-0812">Transmembrane</keyword>
<keyword evidence="2" id="KW-0472">Membrane</keyword>
<dbReference type="Proteomes" id="UP000652761">
    <property type="component" value="Unassembled WGS sequence"/>
</dbReference>
<feature type="transmembrane region" description="Helical" evidence="2">
    <location>
        <begin position="300"/>
        <end position="321"/>
    </location>
</feature>
<keyword evidence="4" id="KW-1185">Reference proteome</keyword>
<feature type="transmembrane region" description="Helical" evidence="2">
    <location>
        <begin position="465"/>
        <end position="486"/>
    </location>
</feature>
<organism evidence="3 4">
    <name type="scientific">Colocasia esculenta</name>
    <name type="common">Wild taro</name>
    <name type="synonym">Arum esculentum</name>
    <dbReference type="NCBI Taxonomy" id="4460"/>
    <lineage>
        <taxon>Eukaryota</taxon>
        <taxon>Viridiplantae</taxon>
        <taxon>Streptophyta</taxon>
        <taxon>Embryophyta</taxon>
        <taxon>Tracheophyta</taxon>
        <taxon>Spermatophyta</taxon>
        <taxon>Magnoliopsida</taxon>
        <taxon>Liliopsida</taxon>
        <taxon>Araceae</taxon>
        <taxon>Aroideae</taxon>
        <taxon>Colocasieae</taxon>
        <taxon>Colocasia</taxon>
    </lineage>
</organism>
<dbReference type="AlphaFoldDB" id="A0A843UA15"/>
<evidence type="ECO:0000313" key="3">
    <source>
        <dbReference type="EMBL" id="MQL80438.1"/>
    </source>
</evidence>
<proteinExistence type="predicted"/>